<sequence length="150" mass="16976">MIIVHPHPLEGTQVIFFEVFMEGGIVVPLEGVIETVTLNLIGIQILEGVTLTNLGDLGNYLSMMDFLEVVLFLDHLHMLQGHQLLSLDLTINSSSIGIMSHINRLGLIRQGLICVGRLMIHLMMKHLVHLNPQARTEQRRKEREELLLNQ</sequence>
<protein>
    <submittedName>
        <fullName evidence="1">Uncharacterized protein</fullName>
    </submittedName>
</protein>
<reference evidence="1" key="1">
    <citation type="submission" date="2020-03" db="EMBL/GenBank/DDBJ databases">
        <authorList>
            <person name="Zhang R."/>
        </authorList>
    </citation>
    <scope>NUCLEOTIDE SEQUENCE</scope>
</reference>
<accession>A0A6M2EX76</accession>
<evidence type="ECO:0000313" key="1">
    <source>
        <dbReference type="EMBL" id="NUU88748.1"/>
    </source>
</evidence>
<dbReference type="EMBL" id="GILB01008415">
    <property type="protein sequence ID" value="NUU88748.1"/>
    <property type="molecule type" value="Transcribed_RNA"/>
</dbReference>
<proteinExistence type="predicted"/>
<dbReference type="AlphaFoldDB" id="A0A6M2EX76"/>
<name>A0A6M2EX76_9ROSI</name>
<organism evidence="1">
    <name type="scientific">Populus davidiana</name>
    <dbReference type="NCBI Taxonomy" id="266767"/>
    <lineage>
        <taxon>Eukaryota</taxon>
        <taxon>Viridiplantae</taxon>
        <taxon>Streptophyta</taxon>
        <taxon>Embryophyta</taxon>
        <taxon>Tracheophyta</taxon>
        <taxon>Spermatophyta</taxon>
        <taxon>Magnoliopsida</taxon>
        <taxon>eudicotyledons</taxon>
        <taxon>Gunneridae</taxon>
        <taxon>Pentapetalae</taxon>
        <taxon>rosids</taxon>
        <taxon>fabids</taxon>
        <taxon>Malpighiales</taxon>
        <taxon>Salicaceae</taxon>
        <taxon>Saliceae</taxon>
        <taxon>Populus</taxon>
    </lineage>
</organism>